<dbReference type="Proteomes" id="UP001431963">
    <property type="component" value="Unassembled WGS sequence"/>
</dbReference>
<proteinExistence type="predicted"/>
<name>A0ABU8BYB3_9RHOB</name>
<comment type="caution">
    <text evidence="1">The sequence shown here is derived from an EMBL/GenBank/DDBJ whole genome shotgun (WGS) entry which is preliminary data.</text>
</comment>
<dbReference type="Pfam" id="PF24752">
    <property type="entry name" value="DUF7697"/>
    <property type="match status" value="1"/>
</dbReference>
<reference evidence="1" key="1">
    <citation type="submission" date="2024-02" db="EMBL/GenBank/DDBJ databases">
        <title>Genome sequences of strain Gemmobacter sp. JM10B15.</title>
        <authorList>
            <person name="Zhang M."/>
        </authorList>
    </citation>
    <scope>NUCLEOTIDE SEQUENCE</scope>
    <source>
        <strain evidence="1">JM10B15</strain>
    </source>
</reference>
<organism evidence="1 2">
    <name type="scientific">Gemmobacter denitrificans</name>
    <dbReference type="NCBI Taxonomy" id="3123040"/>
    <lineage>
        <taxon>Bacteria</taxon>
        <taxon>Pseudomonadati</taxon>
        <taxon>Pseudomonadota</taxon>
        <taxon>Alphaproteobacteria</taxon>
        <taxon>Rhodobacterales</taxon>
        <taxon>Paracoccaceae</taxon>
        <taxon>Gemmobacter</taxon>
    </lineage>
</organism>
<protein>
    <submittedName>
        <fullName evidence="1">Uncharacterized protein</fullName>
    </submittedName>
</protein>
<evidence type="ECO:0000313" key="2">
    <source>
        <dbReference type="Proteomes" id="UP001431963"/>
    </source>
</evidence>
<gene>
    <name evidence="1" type="ORF">V6590_16085</name>
</gene>
<dbReference type="EMBL" id="JBALHR010000011">
    <property type="protein sequence ID" value="MEH7829671.1"/>
    <property type="molecule type" value="Genomic_DNA"/>
</dbReference>
<evidence type="ECO:0000313" key="1">
    <source>
        <dbReference type="EMBL" id="MEH7829671.1"/>
    </source>
</evidence>
<keyword evidence="2" id="KW-1185">Reference proteome</keyword>
<accession>A0ABU8BYB3</accession>
<dbReference type="InterPro" id="IPR056114">
    <property type="entry name" value="DUF7697"/>
</dbReference>
<sequence>MTAALAMAQALGLNRLIAAELLPLIEPFAVRGINAQVRAQNHDDAN</sequence>